<dbReference type="PANTHER" id="PTHR30548:SF4">
    <property type="entry name" value="SUBUNIT OF OXYGEN-SENSITIVE 2-HYDROXYISOCAPROYL-COA DEHYDRATASE"/>
    <property type="match status" value="1"/>
</dbReference>
<gene>
    <name evidence="6" type="ORF">AB840_11915</name>
</gene>
<keyword evidence="5" id="KW-0411">Iron-sulfur</keyword>
<dbReference type="PATRIC" id="fig|1122219.3.peg.2355"/>
<dbReference type="EMBL" id="LEKT01000048">
    <property type="protein sequence ID" value="KMO85729.1"/>
    <property type="molecule type" value="Genomic_DNA"/>
</dbReference>
<dbReference type="OrthoDB" id="9810278at2"/>
<organism evidence="6 7">
    <name type="scientific">Megasphaera cerevisiae DSM 20462</name>
    <dbReference type="NCBI Taxonomy" id="1122219"/>
    <lineage>
        <taxon>Bacteria</taxon>
        <taxon>Bacillati</taxon>
        <taxon>Bacillota</taxon>
        <taxon>Negativicutes</taxon>
        <taxon>Veillonellales</taxon>
        <taxon>Veillonellaceae</taxon>
        <taxon>Megasphaera</taxon>
    </lineage>
</organism>
<evidence type="ECO:0000256" key="4">
    <source>
        <dbReference type="ARBA" id="ARBA00023004"/>
    </source>
</evidence>
<protein>
    <submittedName>
        <fullName evidence="6">Phenyllactate dehydratase</fullName>
    </submittedName>
</protein>
<dbReference type="Gene3D" id="3.40.50.11890">
    <property type="match status" value="1"/>
</dbReference>
<keyword evidence="3" id="KW-0479">Metal-binding</keyword>
<evidence type="ECO:0000256" key="3">
    <source>
        <dbReference type="ARBA" id="ARBA00022723"/>
    </source>
</evidence>
<reference evidence="6 7" key="1">
    <citation type="submission" date="2015-06" db="EMBL/GenBank/DDBJ databases">
        <title>Draft genome sequence of beer spoilage bacterium Megasphaera cerevisiae type strain 20462.</title>
        <authorList>
            <person name="Kutumbaka K."/>
            <person name="Pasmowitz J."/>
            <person name="Mategko J."/>
            <person name="Reyes D."/>
            <person name="Friedrich A."/>
            <person name="Han S."/>
            <person name="Martens-Habbena W."/>
            <person name="Neal-McKinney J."/>
            <person name="Janagama H.K."/>
            <person name="Nadala C."/>
            <person name="Samadpour M."/>
        </authorList>
    </citation>
    <scope>NUCLEOTIDE SEQUENCE [LARGE SCALE GENOMIC DNA]</scope>
    <source>
        <strain evidence="6 7">DSM 20462</strain>
    </source>
</reference>
<dbReference type="PANTHER" id="PTHR30548">
    <property type="entry name" value="2-HYDROXYGLUTARYL-COA DEHYDRATASE, D-COMPONENT-RELATED"/>
    <property type="match status" value="1"/>
</dbReference>
<dbReference type="InterPro" id="IPR010327">
    <property type="entry name" value="FldB/FldC_alpha/beta"/>
</dbReference>
<keyword evidence="4" id="KW-0408">Iron</keyword>
<dbReference type="GO" id="GO:0051536">
    <property type="term" value="F:iron-sulfur cluster binding"/>
    <property type="evidence" value="ECO:0007669"/>
    <property type="project" value="UniProtKB-KW"/>
</dbReference>
<evidence type="ECO:0000313" key="7">
    <source>
        <dbReference type="Proteomes" id="UP000036503"/>
    </source>
</evidence>
<evidence type="ECO:0000313" key="6">
    <source>
        <dbReference type="EMBL" id="KMO85729.1"/>
    </source>
</evidence>
<dbReference type="Gene3D" id="3.40.50.11900">
    <property type="match status" value="1"/>
</dbReference>
<dbReference type="Pfam" id="PF06050">
    <property type="entry name" value="HGD-D"/>
    <property type="match status" value="1"/>
</dbReference>
<dbReference type="GO" id="GO:0016836">
    <property type="term" value="F:hydro-lyase activity"/>
    <property type="evidence" value="ECO:0007669"/>
    <property type="project" value="UniProtKB-ARBA"/>
</dbReference>
<dbReference type="InParanoid" id="A0A0J6WT93"/>
<dbReference type="Proteomes" id="UP000036503">
    <property type="component" value="Unassembled WGS sequence"/>
</dbReference>
<comment type="cofactor">
    <cofactor evidence="1">
        <name>[4Fe-4S] cluster</name>
        <dbReference type="ChEBI" id="CHEBI:49883"/>
    </cofactor>
</comment>
<name>A0A0J6WT93_9FIRM</name>
<dbReference type="STRING" id="39029.BSR42_09510"/>
<dbReference type="RefSeq" id="WP_048515070.1">
    <property type="nucleotide sequence ID" value="NZ_FUXD01000024.1"/>
</dbReference>
<dbReference type="GO" id="GO:0046872">
    <property type="term" value="F:metal ion binding"/>
    <property type="evidence" value="ECO:0007669"/>
    <property type="project" value="UniProtKB-KW"/>
</dbReference>
<comment type="caution">
    <text evidence="6">The sequence shown here is derived from an EMBL/GenBank/DDBJ whole genome shotgun (WGS) entry which is preliminary data.</text>
</comment>
<evidence type="ECO:0000256" key="5">
    <source>
        <dbReference type="ARBA" id="ARBA00023014"/>
    </source>
</evidence>
<evidence type="ECO:0000256" key="2">
    <source>
        <dbReference type="ARBA" id="ARBA00005806"/>
    </source>
</evidence>
<evidence type="ECO:0000256" key="1">
    <source>
        <dbReference type="ARBA" id="ARBA00001966"/>
    </source>
</evidence>
<keyword evidence="7" id="KW-1185">Reference proteome</keyword>
<proteinExistence type="inferred from homology"/>
<dbReference type="AlphaFoldDB" id="A0A0J6WT93"/>
<accession>A0A0J6WT93</accession>
<comment type="similarity">
    <text evidence="2">Belongs to the FldB/FldC dehydratase alpha/beta subunit family.</text>
</comment>
<sequence length="428" mass="48139">MSEEKAVDIESMSAKDALGYFLPKIDEDARKAKKEGRLVCWSASVAPPEFCTAMDIAVVFPETHAAGIGARHGAPDMLEVAENKGYNQDICSYCRVNMGYMELLKQQALTGVTPEKLKNSPASEIPLPDLVITCNNICNTLLKWYENLANELHIPLITIDVPFNHEYPVTQHAKEYIVGEFKQAIKQLEEICGRPFNYDKFFKVQEQTQRSIAAWNKIATFLTYKPSPLNGFDLFNYMGLAVAGRSLDYSEITFNKFVKELEAKVAAKKYAFGDNEKTRVTWEGIAVWIALGHTFKELKGKGALMTGSAYPGMWDVSYEPGNLESMAEAYTRTYINCCLQRRGEVLEQVVRDGQCDGLIMHQNRSCKNMSLLNDEGGKRIQKNLNVPYVIFDGDQTDPRNFSEAQFDTRVEALCETMDEKKASEGGKQ</sequence>